<evidence type="ECO:0000256" key="1">
    <source>
        <dbReference type="SAM" id="Phobius"/>
    </source>
</evidence>
<dbReference type="Proteomes" id="UP000515135">
    <property type="component" value="Unplaced"/>
</dbReference>
<sequence length="167" mass="18235">MRQCKGCKDPGECAVCYAETPVGQIVGLLLCEEFLKARAADRKVIEELQKKVVDELAKQTMEGVGQEAIKDVLLALETAKSPWMWSAIVTEFASYYAFKYMYAGSSEEDARLFSSFIGLITSVVTGGCVAWSTVGLVVGGVAWVIGNAIPNPVLWIMEKFNVKIKKG</sequence>
<dbReference type="AlphaFoldDB" id="A0A6P5AEH0"/>
<proteinExistence type="predicted"/>
<keyword evidence="1" id="KW-0472">Membrane</keyword>
<gene>
    <name evidence="3" type="primary">LOC109483111</name>
</gene>
<evidence type="ECO:0000313" key="3">
    <source>
        <dbReference type="RefSeq" id="XP_019641662.1"/>
    </source>
</evidence>
<feature type="transmembrane region" description="Helical" evidence="1">
    <location>
        <begin position="110"/>
        <end position="134"/>
    </location>
</feature>
<dbReference type="RefSeq" id="XP_019641662.1">
    <property type="nucleotide sequence ID" value="XM_019786103.1"/>
</dbReference>
<evidence type="ECO:0000313" key="2">
    <source>
        <dbReference type="Proteomes" id="UP000515135"/>
    </source>
</evidence>
<dbReference type="KEGG" id="bbel:109483111"/>
<organism evidence="2 3">
    <name type="scientific">Branchiostoma belcheri</name>
    <name type="common">Amphioxus</name>
    <dbReference type="NCBI Taxonomy" id="7741"/>
    <lineage>
        <taxon>Eukaryota</taxon>
        <taxon>Metazoa</taxon>
        <taxon>Chordata</taxon>
        <taxon>Cephalochordata</taxon>
        <taxon>Leptocardii</taxon>
        <taxon>Amphioxiformes</taxon>
        <taxon>Branchiostomatidae</taxon>
        <taxon>Branchiostoma</taxon>
    </lineage>
</organism>
<accession>A0A6P5AEH0</accession>
<dbReference type="GeneID" id="109483111"/>
<reference evidence="3" key="1">
    <citation type="submission" date="2025-08" db="UniProtKB">
        <authorList>
            <consortium name="RefSeq"/>
        </authorList>
    </citation>
    <scope>IDENTIFICATION</scope>
    <source>
        <tissue evidence="3">Gonad</tissue>
    </source>
</reference>
<protein>
    <submittedName>
        <fullName evidence="3">Uncharacterized protein LOC109483111</fullName>
    </submittedName>
</protein>
<keyword evidence="2" id="KW-1185">Reference proteome</keyword>
<name>A0A6P5AEH0_BRABE</name>
<feature type="transmembrane region" description="Helical" evidence="1">
    <location>
        <begin position="140"/>
        <end position="157"/>
    </location>
</feature>
<keyword evidence="1" id="KW-1133">Transmembrane helix</keyword>
<keyword evidence="1" id="KW-0812">Transmembrane</keyword>